<accession>A0A378VT74</accession>
<reference evidence="1" key="1">
    <citation type="submission" date="2018-06" db="EMBL/GenBank/DDBJ databases">
        <authorList>
            <consortium name="Pathogen Informatics"/>
            <person name="Doyle S."/>
        </authorList>
    </citation>
    <scope>NUCLEOTIDE SEQUENCE [LARGE SCALE GENOMIC DNA]</scope>
    <source>
        <strain evidence="1">NCTC11421</strain>
    </source>
</reference>
<dbReference type="EC" id="3.6.1.54" evidence="1"/>
<dbReference type="AlphaFoldDB" id="A0A378VT74"/>
<dbReference type="GO" id="GO:0016787">
    <property type="term" value="F:hydrolase activity"/>
    <property type="evidence" value="ECO:0007669"/>
    <property type="project" value="UniProtKB-KW"/>
</dbReference>
<name>A0A378VT74_NEIGO</name>
<sequence>MPAGGYDAAAGLLGLDLFGSNTLICHGDTLCTDDKAYLRFRRIVHCRRLQKLFLMLP</sequence>
<gene>
    <name evidence="1" type="primary">lpxH</name>
    <name evidence="1" type="ORF">NCTC11421_00324</name>
</gene>
<organism evidence="1">
    <name type="scientific">Neisseria gonorrhoeae</name>
    <dbReference type="NCBI Taxonomy" id="485"/>
    <lineage>
        <taxon>Bacteria</taxon>
        <taxon>Pseudomonadati</taxon>
        <taxon>Pseudomonadota</taxon>
        <taxon>Betaproteobacteria</taxon>
        <taxon>Neisseriales</taxon>
        <taxon>Neisseriaceae</taxon>
        <taxon>Neisseria</taxon>
    </lineage>
</organism>
<proteinExistence type="predicted"/>
<evidence type="ECO:0000313" key="1">
    <source>
        <dbReference type="EMBL" id="SUA20243.1"/>
    </source>
</evidence>
<keyword evidence="1" id="KW-0378">Hydrolase</keyword>
<dbReference type="EMBL" id="UGRI01000001">
    <property type="protein sequence ID" value="SUA20243.1"/>
    <property type="molecule type" value="Genomic_DNA"/>
</dbReference>
<protein>
    <submittedName>
        <fullName evidence="1">UDP-2,3-diacylglucosamine hydrolase</fullName>
        <ecNumber evidence="1">3.6.1.54</ecNumber>
    </submittedName>
</protein>